<keyword evidence="5 8" id="KW-0378">Hydrolase</keyword>
<dbReference type="EC" id="3.5.1.25" evidence="2 8"/>
<dbReference type="GO" id="GO:0106279">
    <property type="term" value="P:negative regulation of UDP-N-acetylglucosamine biosynthetic process"/>
    <property type="evidence" value="ECO:0007669"/>
    <property type="project" value="UniProtKB-ARBA"/>
</dbReference>
<reference evidence="13 14" key="1">
    <citation type="journal article" date="2024" name="bioRxiv">
        <title>A reference genome for Trichogramma kaykai: A tiny desert-dwelling parasitoid wasp with competing sex-ratio distorters.</title>
        <authorList>
            <person name="Culotta J."/>
            <person name="Lindsey A.R."/>
        </authorList>
    </citation>
    <scope>NUCLEOTIDE SEQUENCE [LARGE SCALE GENOMIC DNA]</scope>
    <source>
        <strain evidence="13 14">KSX58</strain>
    </source>
</reference>
<evidence type="ECO:0000256" key="8">
    <source>
        <dbReference type="PIRNR" id="PIRNR038994"/>
    </source>
</evidence>
<name>A0ABD2W739_9HYME</name>
<evidence type="ECO:0000256" key="5">
    <source>
        <dbReference type="ARBA" id="ARBA00022801"/>
    </source>
</evidence>
<evidence type="ECO:0000256" key="9">
    <source>
        <dbReference type="PIRSR" id="PIRSR038994-1"/>
    </source>
</evidence>
<dbReference type="EMBL" id="JBJJXI010000124">
    <property type="protein sequence ID" value="KAL3388927.1"/>
    <property type="molecule type" value="Genomic_DNA"/>
</dbReference>
<evidence type="ECO:0000259" key="12">
    <source>
        <dbReference type="Pfam" id="PF01979"/>
    </source>
</evidence>
<evidence type="ECO:0000256" key="4">
    <source>
        <dbReference type="ARBA" id="ARBA00022723"/>
    </source>
</evidence>
<dbReference type="AlphaFoldDB" id="A0ABD2W739"/>
<evidence type="ECO:0000256" key="6">
    <source>
        <dbReference type="ARBA" id="ARBA00023277"/>
    </source>
</evidence>
<dbReference type="InterPro" id="IPR032466">
    <property type="entry name" value="Metal_Hydrolase"/>
</dbReference>
<feature type="domain" description="Amidohydrolase-related" evidence="12">
    <location>
        <begin position="60"/>
        <end position="395"/>
    </location>
</feature>
<keyword evidence="14" id="KW-1185">Reference proteome</keyword>
<feature type="active site" description="Proton donor/acceptor" evidence="9">
    <location>
        <position position="290"/>
    </location>
</feature>
<feature type="binding site" evidence="11">
    <location>
        <position position="228"/>
    </location>
    <ligand>
        <name>Zn(2+)</name>
        <dbReference type="ChEBI" id="CHEBI:29105"/>
    </ligand>
</feature>
<dbReference type="GO" id="GO:0008448">
    <property type="term" value="F:N-acetylglucosamine-6-phosphate deacetylase activity"/>
    <property type="evidence" value="ECO:0007669"/>
    <property type="project" value="UniProtKB-UniRule"/>
</dbReference>
<protein>
    <recommendedName>
        <fullName evidence="3 8">N-acetylglucosamine-6-phosphate deacetylase</fullName>
        <ecNumber evidence="2 8">3.5.1.25</ecNumber>
    </recommendedName>
</protein>
<dbReference type="SUPFAM" id="SSF51338">
    <property type="entry name" value="Composite domain of metallo-dependent hydrolases"/>
    <property type="match status" value="1"/>
</dbReference>
<proteinExistence type="inferred from homology"/>
<evidence type="ECO:0000256" key="10">
    <source>
        <dbReference type="PIRSR" id="PIRSR038994-2"/>
    </source>
</evidence>
<comment type="similarity">
    <text evidence="1 8">Belongs to the metallo-dependent hydrolases superfamily. NagA family.</text>
</comment>
<evidence type="ECO:0000313" key="13">
    <source>
        <dbReference type="EMBL" id="KAL3388927.1"/>
    </source>
</evidence>
<comment type="catalytic activity">
    <reaction evidence="7 8">
        <text>N-acetyl-D-glucosamine 6-phosphate + H2O = D-glucosamine 6-phosphate + acetate</text>
        <dbReference type="Rhea" id="RHEA:22936"/>
        <dbReference type="ChEBI" id="CHEBI:15377"/>
        <dbReference type="ChEBI" id="CHEBI:30089"/>
        <dbReference type="ChEBI" id="CHEBI:57513"/>
        <dbReference type="ChEBI" id="CHEBI:58725"/>
        <dbReference type="EC" id="3.5.1.25"/>
    </reaction>
</comment>
<evidence type="ECO:0000256" key="7">
    <source>
        <dbReference type="ARBA" id="ARBA00047647"/>
    </source>
</evidence>
<sequence length="400" mass="43681">MPESTSGQLKHFHNCQILRDGKILTEDLWVRDGKIIDPEKIFYDEKIESDVKIDCNGCLISPGFIDVQINGGFGIDFSHNVDKVEEGVTNVAKKLLAYGVTSFCPTLVTSPVETYKKILPKIKRTSGGDDGAAILGVHVEGPFLNPLKKGAHPESCIQKFEKGFQSLLDVYGSLENICYITLAPELENAIDVIQELEKRNIKISVGHSASDLKQGEEAVKNGASFITHLFNAMLPFHHRDPGLVGLLASDQIPKEKSIHYGIIADGVHTHPAALRIAHRTNPEGLVLVTDAISALGLQDGVHQLGQFDIEVRESRAYIAETNTLCGSIADMAECVRFFKKSTGCSVVEALEAATLHPARFLGIQSHKGVLNFGAQADFVFLDKNLHVISTWISGHCVHKA</sequence>
<feature type="binding site" evidence="10">
    <location>
        <position position="239"/>
    </location>
    <ligand>
        <name>substrate</name>
    </ligand>
</feature>
<evidence type="ECO:0000256" key="2">
    <source>
        <dbReference type="ARBA" id="ARBA00011899"/>
    </source>
</evidence>
<dbReference type="InterPro" id="IPR006680">
    <property type="entry name" value="Amidohydro-rel"/>
</dbReference>
<feature type="binding site" evidence="11">
    <location>
        <position position="207"/>
    </location>
    <ligand>
        <name>Zn(2+)</name>
        <dbReference type="ChEBI" id="CHEBI:29105"/>
    </ligand>
</feature>
<dbReference type="PANTHER" id="PTHR11113">
    <property type="entry name" value="N-ACETYLGLUCOSAMINE-6-PHOSPHATE DEACETYLASE"/>
    <property type="match status" value="1"/>
</dbReference>
<keyword evidence="6 8" id="KW-0119">Carbohydrate metabolism</keyword>
<gene>
    <name evidence="13" type="ORF">TKK_015886</name>
</gene>
<dbReference type="Gene3D" id="2.30.40.10">
    <property type="entry name" value="Urease, subunit C, domain 1"/>
    <property type="match status" value="1"/>
</dbReference>
<dbReference type="SUPFAM" id="SSF51556">
    <property type="entry name" value="Metallo-dependent hydrolases"/>
    <property type="match status" value="1"/>
</dbReference>
<organism evidence="13 14">
    <name type="scientific">Trichogramma kaykai</name>
    <dbReference type="NCBI Taxonomy" id="54128"/>
    <lineage>
        <taxon>Eukaryota</taxon>
        <taxon>Metazoa</taxon>
        <taxon>Ecdysozoa</taxon>
        <taxon>Arthropoda</taxon>
        <taxon>Hexapoda</taxon>
        <taxon>Insecta</taxon>
        <taxon>Pterygota</taxon>
        <taxon>Neoptera</taxon>
        <taxon>Endopterygota</taxon>
        <taxon>Hymenoptera</taxon>
        <taxon>Apocrita</taxon>
        <taxon>Proctotrupomorpha</taxon>
        <taxon>Chalcidoidea</taxon>
        <taxon>Trichogrammatidae</taxon>
        <taxon>Trichogramma</taxon>
    </lineage>
</organism>
<dbReference type="CDD" id="cd00854">
    <property type="entry name" value="NagA"/>
    <property type="match status" value="1"/>
</dbReference>
<feature type="binding site" evidence="10">
    <location>
        <begin position="231"/>
        <end position="232"/>
    </location>
    <ligand>
        <name>substrate</name>
    </ligand>
</feature>
<dbReference type="Proteomes" id="UP001627154">
    <property type="component" value="Unassembled WGS sequence"/>
</dbReference>
<feature type="binding site" evidence="10">
    <location>
        <position position="151"/>
    </location>
    <ligand>
        <name>substrate</name>
    </ligand>
</feature>
<dbReference type="PANTHER" id="PTHR11113:SF14">
    <property type="entry name" value="N-ACETYLGLUCOSAMINE-6-PHOSPHATE DEACETYLASE"/>
    <property type="match status" value="1"/>
</dbReference>
<evidence type="ECO:0000256" key="11">
    <source>
        <dbReference type="PIRSR" id="PIRSR038994-3"/>
    </source>
</evidence>
<dbReference type="InterPro" id="IPR011059">
    <property type="entry name" value="Metal-dep_hydrolase_composite"/>
</dbReference>
<dbReference type="NCBIfam" id="TIGR00221">
    <property type="entry name" value="nagA"/>
    <property type="match status" value="1"/>
</dbReference>
<dbReference type="PIRSF" id="PIRSF038994">
    <property type="entry name" value="NagA"/>
    <property type="match status" value="1"/>
</dbReference>
<evidence type="ECO:0000313" key="14">
    <source>
        <dbReference type="Proteomes" id="UP001627154"/>
    </source>
</evidence>
<dbReference type="Pfam" id="PF01979">
    <property type="entry name" value="Amidohydro_1"/>
    <property type="match status" value="1"/>
</dbReference>
<feature type="binding site" evidence="11">
    <location>
        <position position="140"/>
    </location>
    <ligand>
        <name>Zn(2+)</name>
        <dbReference type="ChEBI" id="CHEBI:29105"/>
    </ligand>
</feature>
<dbReference type="InterPro" id="IPR003764">
    <property type="entry name" value="GlcNAc_6-P_deAcase"/>
</dbReference>
<dbReference type="Gene3D" id="3.20.20.140">
    <property type="entry name" value="Metal-dependent hydrolases"/>
    <property type="match status" value="1"/>
</dbReference>
<dbReference type="GO" id="GO:0046872">
    <property type="term" value="F:metal ion binding"/>
    <property type="evidence" value="ECO:0007669"/>
    <property type="project" value="UniProtKB-KW"/>
</dbReference>
<dbReference type="FunFam" id="3.20.20.140:FF:000023">
    <property type="entry name" value="N-acetylglucosamine-6-phosphate deacetylase"/>
    <property type="match status" value="1"/>
</dbReference>
<feature type="binding site" evidence="10">
    <location>
        <position position="268"/>
    </location>
    <ligand>
        <name>substrate</name>
    </ligand>
</feature>
<evidence type="ECO:0000256" key="3">
    <source>
        <dbReference type="ARBA" id="ARBA00018029"/>
    </source>
</evidence>
<comment type="caution">
    <text evidence="13">The sequence shown here is derived from an EMBL/GenBank/DDBJ whole genome shotgun (WGS) entry which is preliminary data.</text>
</comment>
<evidence type="ECO:0000256" key="1">
    <source>
        <dbReference type="ARBA" id="ARBA00010716"/>
    </source>
</evidence>
<comment type="cofactor">
    <cofactor evidence="11">
        <name>a divalent metal cation</name>
        <dbReference type="ChEBI" id="CHEBI:60240"/>
    </cofactor>
    <text evidence="11">Binds 1 divalent metal cation per subunit.</text>
</comment>
<feature type="binding site" evidence="10">
    <location>
        <begin position="324"/>
        <end position="326"/>
    </location>
    <ligand>
        <name>substrate</name>
    </ligand>
</feature>
<accession>A0ABD2W739</accession>
<dbReference type="GO" id="GO:0019262">
    <property type="term" value="P:N-acetylneuraminate catabolic process"/>
    <property type="evidence" value="ECO:0007669"/>
    <property type="project" value="UniProtKB-ARBA"/>
</dbReference>
<keyword evidence="4 11" id="KW-0479">Metal-binding</keyword>